<dbReference type="Proteomes" id="UP000694925">
    <property type="component" value="Unplaced"/>
</dbReference>
<dbReference type="Pfam" id="PF16984">
    <property type="entry name" value="Grp7_allergen"/>
    <property type="match status" value="1"/>
</dbReference>
<accession>A0AAJ7SC89</accession>
<dbReference type="GeneID" id="108632040"/>
<evidence type="ECO:0000313" key="2">
    <source>
        <dbReference type="RefSeq" id="XP_026675199.1"/>
    </source>
</evidence>
<evidence type="ECO:0000313" key="1">
    <source>
        <dbReference type="Proteomes" id="UP000694925"/>
    </source>
</evidence>
<dbReference type="InterPro" id="IPR038602">
    <property type="entry name" value="Mite_allergen_7_sf"/>
</dbReference>
<dbReference type="RefSeq" id="XP_026675199.1">
    <property type="nucleotide sequence ID" value="XM_026819398.1"/>
</dbReference>
<proteinExistence type="predicted"/>
<sequence>MLSLNLSIKSADITLHRECITGENYLDSQILLTFRCREQDDSNDSLNDEKVSANINKVFDSLLPAIKNMILRHGLDPLKLGDISEKLPGVINHSRVINLSNGWFQGLSNLKRGKDIIMSYENKILTIDAYLQFDLLGFDYEYVFKDLLITRKGDIHGSIKNMQMRVVVGVDWTKYKLIFERAEIINIGTLDIKLVGNILDPVLNAAIKAITKIFHRRVVEMVEKQVAVVLESLLDKINDKIPQPDSHLILNDIMSHSDALFPLLFRMM</sequence>
<protein>
    <submittedName>
        <fullName evidence="2">Uncharacterized protein LOC108632040 isoform X1</fullName>
    </submittedName>
</protein>
<dbReference type="Gene3D" id="3.15.10.50">
    <property type="match status" value="1"/>
</dbReference>
<organism evidence="1 2">
    <name type="scientific">Ceratina calcarata</name>
    <dbReference type="NCBI Taxonomy" id="156304"/>
    <lineage>
        <taxon>Eukaryota</taxon>
        <taxon>Metazoa</taxon>
        <taxon>Ecdysozoa</taxon>
        <taxon>Arthropoda</taxon>
        <taxon>Hexapoda</taxon>
        <taxon>Insecta</taxon>
        <taxon>Pterygota</taxon>
        <taxon>Neoptera</taxon>
        <taxon>Endopterygota</taxon>
        <taxon>Hymenoptera</taxon>
        <taxon>Apocrita</taxon>
        <taxon>Aculeata</taxon>
        <taxon>Apoidea</taxon>
        <taxon>Anthophila</taxon>
        <taxon>Apidae</taxon>
        <taxon>Ceratina</taxon>
        <taxon>Zadontomerus</taxon>
    </lineage>
</organism>
<gene>
    <name evidence="2" type="primary">LOC108632040</name>
</gene>
<dbReference type="AlphaFoldDB" id="A0AAJ7SC89"/>
<reference evidence="2" key="1">
    <citation type="submission" date="2025-08" db="UniProtKB">
        <authorList>
            <consortium name="RefSeq"/>
        </authorList>
    </citation>
    <scope>IDENTIFICATION</scope>
    <source>
        <tissue evidence="2">Whole body</tissue>
    </source>
</reference>
<keyword evidence="1" id="KW-1185">Reference proteome</keyword>
<dbReference type="InterPro" id="IPR020234">
    <property type="entry name" value="Mite_allergen_group-7"/>
</dbReference>
<name>A0AAJ7SC89_9HYME</name>